<protein>
    <recommendedName>
        <fullName evidence="2">RING-type E3 ubiquitin transferase</fullName>
        <ecNumber evidence="2">2.3.2.27</ecNumber>
    </recommendedName>
</protein>
<evidence type="ECO:0000259" key="10">
    <source>
        <dbReference type="PROSITE" id="PS50089"/>
    </source>
</evidence>
<keyword evidence="7" id="KW-0862">Zinc</keyword>
<evidence type="ECO:0000313" key="12">
    <source>
        <dbReference type="Proteomes" id="UP000516437"/>
    </source>
</evidence>
<dbReference type="InterPro" id="IPR001841">
    <property type="entry name" value="Znf_RING"/>
</dbReference>
<dbReference type="CDD" id="cd16667">
    <property type="entry name" value="RING-H2_RNF126-like"/>
    <property type="match status" value="1"/>
</dbReference>
<evidence type="ECO:0000256" key="6">
    <source>
        <dbReference type="ARBA" id="ARBA00022786"/>
    </source>
</evidence>
<dbReference type="InterPro" id="IPR013083">
    <property type="entry name" value="Znf_RING/FYVE/PHD"/>
</dbReference>
<feature type="domain" description="RING-type" evidence="10">
    <location>
        <begin position="193"/>
        <end position="234"/>
    </location>
</feature>
<keyword evidence="5 8" id="KW-0863">Zinc-finger</keyword>
<evidence type="ECO:0000256" key="9">
    <source>
        <dbReference type="SAM" id="MobiDB-lite"/>
    </source>
</evidence>
<dbReference type="PANTHER" id="PTHR15710">
    <property type="entry name" value="E3 UBIQUITIN-PROTEIN LIGASE PRAJA"/>
    <property type="match status" value="1"/>
</dbReference>
<dbReference type="Gene3D" id="3.30.40.10">
    <property type="entry name" value="Zinc/RING finger domain, C3HC4 (zinc finger)"/>
    <property type="match status" value="1"/>
</dbReference>
<evidence type="ECO:0000256" key="4">
    <source>
        <dbReference type="ARBA" id="ARBA00022723"/>
    </source>
</evidence>
<dbReference type="FunFam" id="3.30.40.10:FF:000022">
    <property type="entry name" value="E3 ubiquitin-protein ligase RING1-like"/>
    <property type="match status" value="1"/>
</dbReference>
<dbReference type="Pfam" id="PF06547">
    <property type="entry name" value="DUF1117"/>
    <property type="match status" value="1"/>
</dbReference>
<organism evidence="11 12">
    <name type="scientific">Morella rubra</name>
    <name type="common">Chinese bayberry</name>
    <dbReference type="NCBI Taxonomy" id="262757"/>
    <lineage>
        <taxon>Eukaryota</taxon>
        <taxon>Viridiplantae</taxon>
        <taxon>Streptophyta</taxon>
        <taxon>Embryophyta</taxon>
        <taxon>Tracheophyta</taxon>
        <taxon>Spermatophyta</taxon>
        <taxon>Magnoliopsida</taxon>
        <taxon>eudicotyledons</taxon>
        <taxon>Gunneridae</taxon>
        <taxon>Pentapetalae</taxon>
        <taxon>rosids</taxon>
        <taxon>fabids</taxon>
        <taxon>Fagales</taxon>
        <taxon>Myricaceae</taxon>
        <taxon>Morella</taxon>
    </lineage>
</organism>
<comment type="catalytic activity">
    <reaction evidence="1">
        <text>S-ubiquitinyl-[E2 ubiquitin-conjugating enzyme]-L-cysteine + [acceptor protein]-L-lysine = [E2 ubiquitin-conjugating enzyme]-L-cysteine + N(6)-ubiquitinyl-[acceptor protein]-L-lysine.</text>
        <dbReference type="EC" id="2.3.2.27"/>
    </reaction>
</comment>
<dbReference type="GO" id="GO:0016567">
    <property type="term" value="P:protein ubiquitination"/>
    <property type="evidence" value="ECO:0007669"/>
    <property type="project" value="TreeGrafter"/>
</dbReference>
<dbReference type="GO" id="GO:0005737">
    <property type="term" value="C:cytoplasm"/>
    <property type="evidence" value="ECO:0007669"/>
    <property type="project" value="TreeGrafter"/>
</dbReference>
<evidence type="ECO:0000256" key="3">
    <source>
        <dbReference type="ARBA" id="ARBA00022679"/>
    </source>
</evidence>
<evidence type="ECO:0000313" key="11">
    <source>
        <dbReference type="EMBL" id="KAB1217844.1"/>
    </source>
</evidence>
<proteinExistence type="predicted"/>
<dbReference type="Pfam" id="PF13639">
    <property type="entry name" value="zf-RING_2"/>
    <property type="match status" value="1"/>
</dbReference>
<gene>
    <name evidence="11" type="ORF">CJ030_MR3G014746</name>
</gene>
<dbReference type="EMBL" id="RXIC02000021">
    <property type="protein sequence ID" value="KAB1217844.1"/>
    <property type="molecule type" value="Genomic_DNA"/>
</dbReference>
<dbReference type="EC" id="2.3.2.27" evidence="2"/>
<keyword evidence="4" id="KW-0479">Metal-binding</keyword>
<dbReference type="SMART" id="SM00184">
    <property type="entry name" value="RING"/>
    <property type="match status" value="1"/>
</dbReference>
<dbReference type="InterPro" id="IPR039525">
    <property type="entry name" value="RNF126-like_zinc-ribbon"/>
</dbReference>
<evidence type="ECO:0000256" key="7">
    <source>
        <dbReference type="ARBA" id="ARBA00022833"/>
    </source>
</evidence>
<dbReference type="OrthoDB" id="8062037at2759"/>
<name>A0A6A1VXY4_9ROSI</name>
<dbReference type="PANTHER" id="PTHR15710:SF217">
    <property type="entry name" value="E3 UBIQUITIN-PROTEIN LIGASE RDUF2"/>
    <property type="match status" value="1"/>
</dbReference>
<dbReference type="Proteomes" id="UP000516437">
    <property type="component" value="Chromosome 3"/>
</dbReference>
<dbReference type="Pfam" id="PF14369">
    <property type="entry name" value="Zn_ribbon_19"/>
    <property type="match status" value="1"/>
</dbReference>
<reference evidence="11 12" key="1">
    <citation type="journal article" date="2019" name="Plant Biotechnol. J.">
        <title>The red bayberry genome and genetic basis of sex determination.</title>
        <authorList>
            <person name="Jia H.M."/>
            <person name="Jia H.J."/>
            <person name="Cai Q.L."/>
            <person name="Wang Y."/>
            <person name="Zhao H.B."/>
            <person name="Yang W.F."/>
            <person name="Wang G.Y."/>
            <person name="Li Y.H."/>
            <person name="Zhan D.L."/>
            <person name="Shen Y.T."/>
            <person name="Niu Q.F."/>
            <person name="Chang L."/>
            <person name="Qiu J."/>
            <person name="Zhao L."/>
            <person name="Xie H.B."/>
            <person name="Fu W.Y."/>
            <person name="Jin J."/>
            <person name="Li X.W."/>
            <person name="Jiao Y."/>
            <person name="Zhou C.C."/>
            <person name="Tu T."/>
            <person name="Chai C.Y."/>
            <person name="Gao J.L."/>
            <person name="Fan L.J."/>
            <person name="van de Weg E."/>
            <person name="Wang J.Y."/>
            <person name="Gao Z.S."/>
        </authorList>
    </citation>
    <scope>NUCLEOTIDE SEQUENCE [LARGE SCALE GENOMIC DNA]</scope>
    <source>
        <tissue evidence="11">Leaves</tissue>
    </source>
</reference>
<sequence length="393" mass="43359">MSTLATESYWCYRCSRLVRVLSRDSSVACPNCDSGFVEAIESPIRSANVDARRGRFHGTARYMIGYNSSNPGQNSRHTPGRARTTGSDRSPFNPVILLRGPSDRAGANPDGGRESRGFQLYYEDGDGSGLRQLPASMSEILLGSGFDRLLDQLSRIELNGASRCDHAPASKSAIEAMPAIEIGDDHLTTESHCAVCIEQFRLGSEAREMPCKHIYHPECILPWLSLRNSCPVCRYEVPSDTENTVAESDRSQSGQSLVSNLDENVGLTVWRLPGGGFAVGRFSRGRGREGEQELPVVYTEVDSGFNNSGAPRRILWTAGRSIGRESGGFGGAFRNMFSCFRGIVPQVSRHSSNLDSRAARRWRSVSPINSRTTGVSLRRRTWSMEVNRGIREW</sequence>
<feature type="compositionally biased region" description="Polar residues" evidence="9">
    <location>
        <begin position="66"/>
        <end position="77"/>
    </location>
</feature>
<evidence type="ECO:0000256" key="1">
    <source>
        <dbReference type="ARBA" id="ARBA00000900"/>
    </source>
</evidence>
<comment type="caution">
    <text evidence="11">The sequence shown here is derived from an EMBL/GenBank/DDBJ whole genome shotgun (WGS) entry which is preliminary data.</text>
</comment>
<dbReference type="SUPFAM" id="SSF57850">
    <property type="entry name" value="RING/U-box"/>
    <property type="match status" value="1"/>
</dbReference>
<dbReference type="GO" id="GO:0061630">
    <property type="term" value="F:ubiquitin protein ligase activity"/>
    <property type="evidence" value="ECO:0007669"/>
    <property type="project" value="UniProtKB-EC"/>
</dbReference>
<feature type="region of interest" description="Disordered" evidence="9">
    <location>
        <begin position="66"/>
        <end position="115"/>
    </location>
</feature>
<accession>A0A6A1VXY4</accession>
<keyword evidence="3" id="KW-0808">Transferase</keyword>
<evidence type="ECO:0000256" key="2">
    <source>
        <dbReference type="ARBA" id="ARBA00012483"/>
    </source>
</evidence>
<evidence type="ECO:0000256" key="5">
    <source>
        <dbReference type="ARBA" id="ARBA00022771"/>
    </source>
</evidence>
<keyword evidence="6" id="KW-0833">Ubl conjugation pathway</keyword>
<evidence type="ECO:0000256" key="8">
    <source>
        <dbReference type="PROSITE-ProRule" id="PRU00175"/>
    </source>
</evidence>
<dbReference type="PROSITE" id="PS50089">
    <property type="entry name" value="ZF_RING_2"/>
    <property type="match status" value="1"/>
</dbReference>
<dbReference type="AlphaFoldDB" id="A0A6A1VXY4"/>
<keyword evidence="12" id="KW-1185">Reference proteome</keyword>
<dbReference type="GO" id="GO:0008270">
    <property type="term" value="F:zinc ion binding"/>
    <property type="evidence" value="ECO:0007669"/>
    <property type="project" value="UniProtKB-KW"/>
</dbReference>
<dbReference type="InterPro" id="IPR010543">
    <property type="entry name" value="DUF1117"/>
</dbReference>